<protein>
    <submittedName>
        <fullName evidence="2">Protein CBG05293</fullName>
    </submittedName>
</protein>
<dbReference type="EMBL" id="HE601042">
    <property type="protein sequence ID" value="CAP25809.2"/>
    <property type="molecule type" value="Genomic_DNA"/>
</dbReference>
<reference evidence="2 3" key="1">
    <citation type="journal article" date="2003" name="PLoS Biol.">
        <title>The genome sequence of Caenorhabditis briggsae: a platform for comparative genomics.</title>
        <authorList>
            <person name="Stein L.D."/>
            <person name="Bao Z."/>
            <person name="Blasiar D."/>
            <person name="Blumenthal T."/>
            <person name="Brent M.R."/>
            <person name="Chen N."/>
            <person name="Chinwalla A."/>
            <person name="Clarke L."/>
            <person name="Clee C."/>
            <person name="Coghlan A."/>
            <person name="Coulson A."/>
            <person name="D'Eustachio P."/>
            <person name="Fitch D.H."/>
            <person name="Fulton L.A."/>
            <person name="Fulton R.E."/>
            <person name="Griffiths-Jones S."/>
            <person name="Harris T.W."/>
            <person name="Hillier L.W."/>
            <person name="Kamath R."/>
            <person name="Kuwabara P.E."/>
            <person name="Mardis E.R."/>
            <person name="Marra M.A."/>
            <person name="Miner T.L."/>
            <person name="Minx P."/>
            <person name="Mullikin J.C."/>
            <person name="Plumb R.W."/>
            <person name="Rogers J."/>
            <person name="Schein J.E."/>
            <person name="Sohrmann M."/>
            <person name="Spieth J."/>
            <person name="Stajich J.E."/>
            <person name="Wei C."/>
            <person name="Willey D."/>
            <person name="Wilson R.K."/>
            <person name="Durbin R."/>
            <person name="Waterston R.H."/>
        </authorList>
    </citation>
    <scope>NUCLEOTIDE SEQUENCE [LARGE SCALE GENOMIC DNA]</scope>
    <source>
        <strain evidence="2 3">AF16</strain>
    </source>
</reference>
<dbReference type="GeneID" id="8587590"/>
<dbReference type="Proteomes" id="UP000008549">
    <property type="component" value="Unassembled WGS sequence"/>
</dbReference>
<dbReference type="PANTHER" id="PTHR39365">
    <property type="entry name" value="MX REGION OF TRA-2 RELATED-RELATED"/>
    <property type="match status" value="1"/>
</dbReference>
<evidence type="ECO:0000256" key="1">
    <source>
        <dbReference type="SAM" id="MobiDB-lite"/>
    </source>
</evidence>
<name>A8WZJ9_CAEBR</name>
<dbReference type="SUPFAM" id="SSF75217">
    <property type="entry name" value="alpha/beta knot"/>
    <property type="match status" value="1"/>
</dbReference>
<dbReference type="InParanoid" id="A8WZJ9"/>
<organism evidence="2 3">
    <name type="scientific">Caenorhabditis briggsae</name>
    <dbReference type="NCBI Taxonomy" id="6238"/>
    <lineage>
        <taxon>Eukaryota</taxon>
        <taxon>Metazoa</taxon>
        <taxon>Ecdysozoa</taxon>
        <taxon>Nematoda</taxon>
        <taxon>Chromadorea</taxon>
        <taxon>Rhabditida</taxon>
        <taxon>Rhabditina</taxon>
        <taxon>Rhabditomorpha</taxon>
        <taxon>Rhabditoidea</taxon>
        <taxon>Rhabditidae</taxon>
        <taxon>Peloderinae</taxon>
        <taxon>Caenorhabditis</taxon>
    </lineage>
</organism>
<dbReference type="GO" id="GO:0040021">
    <property type="term" value="P:hermaphrodite germ-line sex determination"/>
    <property type="evidence" value="ECO:0007669"/>
    <property type="project" value="InterPro"/>
</dbReference>
<keyword evidence="3" id="KW-1185">Reference proteome</keyword>
<dbReference type="STRING" id="6238.A8WZJ9"/>
<dbReference type="InterPro" id="IPR029028">
    <property type="entry name" value="Alpha/beta_knot_MTases"/>
</dbReference>
<feature type="region of interest" description="Disordered" evidence="1">
    <location>
        <begin position="121"/>
        <end position="160"/>
    </location>
</feature>
<dbReference type="InterPro" id="IPR032848">
    <property type="entry name" value="Ce-Tra-2"/>
</dbReference>
<dbReference type="GO" id="GO:0042001">
    <property type="term" value="P:hermaphrodite somatic sex determination"/>
    <property type="evidence" value="ECO:0007669"/>
    <property type="project" value="InterPro"/>
</dbReference>
<dbReference type="GO" id="GO:0004888">
    <property type="term" value="F:transmembrane signaling receptor activity"/>
    <property type="evidence" value="ECO:0007669"/>
    <property type="project" value="InterPro"/>
</dbReference>
<proteinExistence type="predicted"/>
<feature type="compositionally biased region" description="Acidic residues" evidence="1">
    <location>
        <begin position="121"/>
        <end position="139"/>
    </location>
</feature>
<evidence type="ECO:0000313" key="4">
    <source>
        <dbReference type="WormBase" id="CBG05293"/>
    </source>
</evidence>
<dbReference type="KEGG" id="cbr:CBG_05293"/>
<dbReference type="CTD" id="8587590"/>
<dbReference type="PANTHER" id="PTHR39365:SF3">
    <property type="entry name" value="MX REGION OF TRA-2 RELATED"/>
    <property type="match status" value="1"/>
</dbReference>
<evidence type="ECO:0000313" key="2">
    <source>
        <dbReference type="EMBL" id="CAP25809.2"/>
    </source>
</evidence>
<reference evidence="2 3" key="2">
    <citation type="journal article" date="2011" name="PLoS Genet.">
        <title>Caenorhabditis briggsae recombinant inbred line genotypes reveal inter-strain incompatibility and the evolution of recombination.</title>
        <authorList>
            <person name="Ross J.A."/>
            <person name="Koboldt D.C."/>
            <person name="Staisch J.E."/>
            <person name="Chamberlin H.M."/>
            <person name="Gupta B.P."/>
            <person name="Miller R.D."/>
            <person name="Baird S.E."/>
            <person name="Haag E.S."/>
        </authorList>
    </citation>
    <scope>NUCLEOTIDE SEQUENCE [LARGE SCALE GENOMIC DNA]</scope>
    <source>
        <strain evidence="2 3">AF16</strain>
    </source>
</reference>
<dbReference type="RefSeq" id="XP_045092899.1">
    <property type="nucleotide sequence ID" value="XM_045240403.1"/>
</dbReference>
<dbReference type="WormBase" id="CBG05293">
    <property type="protein sequence ID" value="CBP32268"/>
    <property type="gene ID" value="WBGene00027779"/>
</dbReference>
<sequence length="398" mass="46536">MSDVNETISDIARPTDLHSANIIPFQPDEGIFKVPDLPPWRLKAKETKERRRILRISDPRRKRVRRRKVRHDEDYSFLEIYKMNIEYMYAEKHESRLSMSEKASFGEDMPIGQLVEKDQEEEANLGDPMSDNDLDENETAPESNSSFEVSGEEDVDSDGECDEELEATVLKIMEKTKEFRKLNKIWKADDILDLEIYHLPQLYMKCQGKENKLPVNVQVVKIDPFMVAAEINSVGRSVIDVGLDILIELGELVLNPIAAFNEHFYLVKKRITAHSDRGDIFNRCHPRDPRIEPPVWYEFCQAAEKMSAEAKTKHPRANQYPSKFSYELIEFLRIRIGRTTRARYQMDFKFLNVHLILKMSETTGYPTRRRQGNVRLRKFQCLSTAAGMRKNNLHKYLY</sequence>
<dbReference type="HOGENOM" id="CLU_693046_0_0_1"/>
<feature type="compositionally biased region" description="Acidic residues" evidence="1">
    <location>
        <begin position="150"/>
        <end position="160"/>
    </location>
</feature>
<evidence type="ECO:0000313" key="3">
    <source>
        <dbReference type="Proteomes" id="UP000008549"/>
    </source>
</evidence>
<gene>
    <name evidence="2 4" type="ORF">CBG05293</name>
    <name evidence="2" type="ORF">CBG_05293</name>
</gene>
<accession>A8WZJ9</accession>
<dbReference type="AlphaFoldDB" id="A8WZJ9"/>